<dbReference type="EMBL" id="BARS01043754">
    <property type="protein sequence ID" value="GAG29242.1"/>
    <property type="molecule type" value="Genomic_DNA"/>
</dbReference>
<evidence type="ECO:0000313" key="2">
    <source>
        <dbReference type="EMBL" id="GAG29242.1"/>
    </source>
</evidence>
<feature type="domain" description="FAD dependent oxidoreductase" evidence="1">
    <location>
        <begin position="1"/>
        <end position="57"/>
    </location>
</feature>
<dbReference type="InterPro" id="IPR052745">
    <property type="entry name" value="G3P_Oxidase/Oxidoreductase"/>
</dbReference>
<dbReference type="InterPro" id="IPR036188">
    <property type="entry name" value="FAD/NAD-bd_sf"/>
</dbReference>
<organism evidence="2">
    <name type="scientific">marine sediment metagenome</name>
    <dbReference type="NCBI Taxonomy" id="412755"/>
    <lineage>
        <taxon>unclassified sequences</taxon>
        <taxon>metagenomes</taxon>
        <taxon>ecological metagenomes</taxon>
    </lineage>
</organism>
<sequence>MVGTAIARSLSKYKLNVALVEKEAEVEFGTSKANSGVIHAGFHDQAGTFKAKLCVAGNTNV</sequence>
<protein>
    <recommendedName>
        <fullName evidence="1">FAD dependent oxidoreductase domain-containing protein</fullName>
    </recommendedName>
</protein>
<dbReference type="SUPFAM" id="SSF51905">
    <property type="entry name" value="FAD/NAD(P)-binding domain"/>
    <property type="match status" value="1"/>
</dbReference>
<dbReference type="PANTHER" id="PTHR42720">
    <property type="entry name" value="GLYCEROL-3-PHOSPHATE DEHYDROGENASE"/>
    <property type="match status" value="1"/>
</dbReference>
<dbReference type="Gene3D" id="3.50.50.60">
    <property type="entry name" value="FAD/NAD(P)-binding domain"/>
    <property type="match status" value="1"/>
</dbReference>
<dbReference type="Pfam" id="PF01266">
    <property type="entry name" value="DAO"/>
    <property type="match status" value="1"/>
</dbReference>
<dbReference type="AlphaFoldDB" id="X0X1C3"/>
<name>X0X1C3_9ZZZZ</name>
<gene>
    <name evidence="2" type="ORF">S01H1_66193</name>
</gene>
<evidence type="ECO:0000259" key="1">
    <source>
        <dbReference type="Pfam" id="PF01266"/>
    </source>
</evidence>
<comment type="caution">
    <text evidence="2">The sequence shown here is derived from an EMBL/GenBank/DDBJ whole genome shotgun (WGS) entry which is preliminary data.</text>
</comment>
<proteinExistence type="predicted"/>
<dbReference type="PANTHER" id="PTHR42720:SF1">
    <property type="entry name" value="GLYCEROL 3-PHOSPHATE OXIDASE"/>
    <property type="match status" value="1"/>
</dbReference>
<accession>X0X1C3</accession>
<dbReference type="InterPro" id="IPR006076">
    <property type="entry name" value="FAD-dep_OxRdtase"/>
</dbReference>
<reference evidence="2" key="1">
    <citation type="journal article" date="2014" name="Front. Microbiol.">
        <title>High frequency of phylogenetically diverse reductive dehalogenase-homologous genes in deep subseafloor sedimentary metagenomes.</title>
        <authorList>
            <person name="Kawai M."/>
            <person name="Futagami T."/>
            <person name="Toyoda A."/>
            <person name="Takaki Y."/>
            <person name="Nishi S."/>
            <person name="Hori S."/>
            <person name="Arai W."/>
            <person name="Tsubouchi T."/>
            <person name="Morono Y."/>
            <person name="Uchiyama I."/>
            <person name="Ito T."/>
            <person name="Fujiyama A."/>
            <person name="Inagaki F."/>
            <person name="Takami H."/>
        </authorList>
    </citation>
    <scope>NUCLEOTIDE SEQUENCE</scope>
    <source>
        <strain evidence="2">Expedition CK06-06</strain>
    </source>
</reference>